<comment type="caution">
    <text evidence="6">Lacks conserved residue(s) required for the propagation of feature annotation.</text>
</comment>
<dbReference type="InterPro" id="IPR036850">
    <property type="entry name" value="NDK-like_dom_sf"/>
</dbReference>
<organism evidence="8 9">
    <name type="scientific">Plasmopara halstedii</name>
    <name type="common">Downy mildew of sunflower</name>
    <dbReference type="NCBI Taxonomy" id="4781"/>
    <lineage>
        <taxon>Eukaryota</taxon>
        <taxon>Sar</taxon>
        <taxon>Stramenopiles</taxon>
        <taxon>Oomycota</taxon>
        <taxon>Peronosporomycetes</taxon>
        <taxon>Peronosporales</taxon>
        <taxon>Peronosporaceae</taxon>
        <taxon>Plasmopara</taxon>
    </lineage>
</organism>
<accession>A0A0P1A605</accession>
<dbReference type="Pfam" id="PF00334">
    <property type="entry name" value="NDK"/>
    <property type="match status" value="1"/>
</dbReference>
<keyword evidence="8" id="KW-0808">Transferase</keyword>
<proteinExistence type="inferred from homology"/>
<evidence type="ECO:0000259" key="7">
    <source>
        <dbReference type="PROSITE" id="PS51336"/>
    </source>
</evidence>
<dbReference type="EMBL" id="CCYD01000109">
    <property type="protein sequence ID" value="CEG35694.1"/>
    <property type="molecule type" value="Genomic_DNA"/>
</dbReference>
<dbReference type="PANTHER" id="PTHR43109:SF2">
    <property type="entry name" value="NUCLEOSIDE DIPHOSPHATE KINASE 7"/>
    <property type="match status" value="1"/>
</dbReference>
<dbReference type="OrthoDB" id="270127at2759"/>
<evidence type="ECO:0000313" key="8">
    <source>
        <dbReference type="EMBL" id="CEG35694.1"/>
    </source>
</evidence>
<keyword evidence="3" id="KW-0963">Cytoplasm</keyword>
<dbReference type="InterPro" id="IPR037993">
    <property type="entry name" value="NDPk7B"/>
</dbReference>
<dbReference type="GO" id="GO:0005879">
    <property type="term" value="C:axonemal microtubule"/>
    <property type="evidence" value="ECO:0007669"/>
    <property type="project" value="TreeGrafter"/>
</dbReference>
<dbReference type="STRING" id="4781.A0A0P1A605"/>
<dbReference type="InterPro" id="IPR006602">
    <property type="entry name" value="DM10_dom"/>
</dbReference>
<dbReference type="RefSeq" id="XP_024572063.1">
    <property type="nucleotide sequence ID" value="XM_024727026.1"/>
</dbReference>
<dbReference type="CDD" id="cd04412">
    <property type="entry name" value="NDPk7B"/>
    <property type="match status" value="1"/>
</dbReference>
<evidence type="ECO:0000256" key="1">
    <source>
        <dbReference type="ARBA" id="ARBA00004138"/>
    </source>
</evidence>
<dbReference type="Gene3D" id="3.30.70.141">
    <property type="entry name" value="Nucleoside diphosphate kinase-like domain"/>
    <property type="match status" value="1"/>
</dbReference>
<keyword evidence="8" id="KW-0418">Kinase</keyword>
<dbReference type="PROSITE" id="PS51336">
    <property type="entry name" value="DM10"/>
    <property type="match status" value="1"/>
</dbReference>
<evidence type="ECO:0000256" key="3">
    <source>
        <dbReference type="ARBA" id="ARBA00022490"/>
    </source>
</evidence>
<dbReference type="OMA" id="HIVDCAP"/>
<keyword evidence="4" id="KW-0206">Cytoskeleton</keyword>
<dbReference type="GO" id="GO:0016301">
    <property type="term" value="F:kinase activity"/>
    <property type="evidence" value="ECO:0007669"/>
    <property type="project" value="UniProtKB-KW"/>
</dbReference>
<dbReference type="SMART" id="SM00676">
    <property type="entry name" value="DM10"/>
    <property type="match status" value="1"/>
</dbReference>
<keyword evidence="9" id="KW-1185">Reference proteome</keyword>
<dbReference type="InterPro" id="IPR034907">
    <property type="entry name" value="NDK-like_dom"/>
</dbReference>
<evidence type="ECO:0000256" key="4">
    <source>
        <dbReference type="ARBA" id="ARBA00023212"/>
    </source>
</evidence>
<protein>
    <submittedName>
        <fullName evidence="8">Nucleoside diphosphate kinase</fullName>
    </submittedName>
</protein>
<name>A0A0P1A605_PLAHL</name>
<feature type="domain" description="DM10" evidence="7">
    <location>
        <begin position="22"/>
        <end position="109"/>
    </location>
</feature>
<dbReference type="SUPFAM" id="SSF54919">
    <property type="entry name" value="Nucleoside diphosphate kinase, NDK"/>
    <property type="match status" value="2"/>
</dbReference>
<reference evidence="9" key="1">
    <citation type="submission" date="2014-09" db="EMBL/GenBank/DDBJ databases">
        <authorList>
            <person name="Sharma Rahul"/>
            <person name="Thines Marco"/>
        </authorList>
    </citation>
    <scope>NUCLEOTIDE SEQUENCE [LARGE SCALE GENOMIC DNA]</scope>
</reference>
<dbReference type="PANTHER" id="PTHR43109">
    <property type="entry name" value="NUCLEOSIDE DIPHOSPHATE KINASE 7"/>
    <property type="match status" value="1"/>
</dbReference>
<evidence type="ECO:0000313" key="9">
    <source>
        <dbReference type="Proteomes" id="UP000054928"/>
    </source>
</evidence>
<evidence type="ECO:0000256" key="6">
    <source>
        <dbReference type="PROSITE-ProRule" id="PRU00706"/>
    </source>
</evidence>
<comment type="subcellular location">
    <subcellularLocation>
        <location evidence="1">Cell projection</location>
        <location evidence="1">Cilium</location>
    </subcellularLocation>
    <subcellularLocation>
        <location evidence="2">Cytoplasm</location>
        <location evidence="2">Cytoskeleton</location>
    </subcellularLocation>
</comment>
<dbReference type="GeneID" id="36395088"/>
<evidence type="ECO:0000256" key="2">
    <source>
        <dbReference type="ARBA" id="ARBA00004245"/>
    </source>
</evidence>
<evidence type="ECO:0000256" key="5">
    <source>
        <dbReference type="ARBA" id="ARBA00023273"/>
    </source>
</evidence>
<dbReference type="Proteomes" id="UP000054928">
    <property type="component" value="Unassembled WGS sequence"/>
</dbReference>
<dbReference type="SMART" id="SM00562">
    <property type="entry name" value="NDK"/>
    <property type="match status" value="1"/>
</dbReference>
<dbReference type="AlphaFoldDB" id="A0A0P1A605"/>
<comment type="similarity">
    <text evidence="6">Belongs to the NDK family.</text>
</comment>
<dbReference type="PROSITE" id="PS51374">
    <property type="entry name" value="NDPK_LIKE"/>
    <property type="match status" value="1"/>
</dbReference>
<sequence length="369" mass="42205">MIGFHSFSEVSCGGITKTIMDEVEQLAFFVEWNDPQSGLRKNYIMYYQGDNTVELVDRQTKRIFLKRIRIPTVSLDNLFAGSFIIVYSRQLKILEPANDYTRKKLQQREDKAVFVITPDGYSQMGRIIHLIEQSGLYIRNLQMVNLQKYHIAKLEALTSEVEKERQCSLLEDVSVLVEVRLSGPKVIDDIKLKLVAADIDTVLVARTELEIFCSDESASDPYFSTALLNHCTLCLIRPRIVQEAGTGEILDAILTAGFEISALKLVHLRMDEADELFQIYRGLMRQYHEMLKYMCSSPCLALEVRGEDVVHRFRDFCGPFDVQVAKILQPQSLRAKYGRSIIYNALHCTDCNEDGVLECQYIFKALSSQ</sequence>
<keyword evidence="5" id="KW-0966">Cell projection</keyword>